<sequence length="686" mass="77202">MSQNPQTPGQKPDGYFHCRQVLEGSCSIGSFVNVVGIVIDRKDPIKTRGTDWKCEIKLMDKTLESTDDDALVLNIFQRTIPQIPEAGPGDIILIQNAKVQKRGYENVNLLTNAQTKMTVFAANKIPKPPASALSAVAWPKESASKIANQKVLDYVTFVHYATSRERVPTVQDFEAAKIQSRNVKEKFSTLDKVNDGNFYDLVVEVCKSYDLGDRITLWVTDYTENENFWLMTEQNETSASGDLTSDPYGYMDKLSIKTASEAPTQQSFRGPLGKRSIQVTIYDPHLSMIREPLVEPGSWLSLRNLHIKFGRNGANYEGFLRGDSNSFHSNQVRVSRLDVEKHKEDLGPLATRLAEALDRKRAYRKEIKEVDDDIQSAAVAGQKRKALKELEPTKPNSKAQRKAKREKERQRAAAAAAEETRTPEAVPDPAETPCTRVKCEGMQRPVTRIGEMLHQHCYKLDVEGEEVEVPLTFVNANYRALVRVTNFDPPLLEDFAYHSTAMDDDDIVPNGDDDDESDPDSEAGGVSQVSQGWRWSFSLELEDATDKSDPRRLWVVVNNPSAQNLLNLDAVDLRQNDKVLGQLRDRLFSLWGDLEEIKSRQREELKDQVDGGQPPPDSSPPPGGGYAKAKAKAKEDEAPKNRCFYCCVRQYGIKVAEEDEEKRRDGPGWRWERLYGLYGTKISARG</sequence>
<evidence type="ECO:0000313" key="2">
    <source>
        <dbReference type="Proteomes" id="UP001163324"/>
    </source>
</evidence>
<reference evidence="1" key="1">
    <citation type="submission" date="2022-10" db="EMBL/GenBank/DDBJ databases">
        <title>Complete Genome of Trichothecium roseum strain YXFP-22015, a Plant Pathogen Isolated from Citrus.</title>
        <authorList>
            <person name="Wang Y."/>
            <person name="Zhu L."/>
        </authorList>
    </citation>
    <scope>NUCLEOTIDE SEQUENCE</scope>
    <source>
        <strain evidence="1">YXFP-22015</strain>
    </source>
</reference>
<name>A0ACC0UWC6_9HYPO</name>
<accession>A0ACC0UWC6</accession>
<gene>
    <name evidence="1" type="ORF">N3K66_006644</name>
</gene>
<dbReference type="EMBL" id="CM047945">
    <property type="protein sequence ID" value="KAI9898284.1"/>
    <property type="molecule type" value="Genomic_DNA"/>
</dbReference>
<comment type="caution">
    <text evidence="1">The sequence shown here is derived from an EMBL/GenBank/DDBJ whole genome shotgun (WGS) entry which is preliminary data.</text>
</comment>
<dbReference type="Proteomes" id="UP001163324">
    <property type="component" value="Chromosome 6"/>
</dbReference>
<evidence type="ECO:0000313" key="1">
    <source>
        <dbReference type="EMBL" id="KAI9898284.1"/>
    </source>
</evidence>
<organism evidence="1 2">
    <name type="scientific">Trichothecium roseum</name>
    <dbReference type="NCBI Taxonomy" id="47278"/>
    <lineage>
        <taxon>Eukaryota</taxon>
        <taxon>Fungi</taxon>
        <taxon>Dikarya</taxon>
        <taxon>Ascomycota</taxon>
        <taxon>Pezizomycotina</taxon>
        <taxon>Sordariomycetes</taxon>
        <taxon>Hypocreomycetidae</taxon>
        <taxon>Hypocreales</taxon>
        <taxon>Hypocreales incertae sedis</taxon>
        <taxon>Trichothecium</taxon>
    </lineage>
</organism>
<keyword evidence="2" id="KW-1185">Reference proteome</keyword>
<protein>
    <submittedName>
        <fullName evidence="1">Uncharacterized protein</fullName>
    </submittedName>
</protein>
<proteinExistence type="predicted"/>